<proteinExistence type="predicted"/>
<dbReference type="Proteomes" id="UP000695022">
    <property type="component" value="Unplaced"/>
</dbReference>
<protein>
    <submittedName>
        <fullName evidence="2">Uncharacterized protein LOC106820141</fullName>
    </submittedName>
</protein>
<gene>
    <name evidence="2" type="primary">LOC106820141</name>
</gene>
<dbReference type="GeneID" id="106820141"/>
<evidence type="ECO:0000313" key="2">
    <source>
        <dbReference type="RefSeq" id="XP_014680174.1"/>
    </source>
</evidence>
<dbReference type="RefSeq" id="XP_014680174.1">
    <property type="nucleotide sequence ID" value="XM_014824688.1"/>
</dbReference>
<keyword evidence="1" id="KW-1185">Reference proteome</keyword>
<reference evidence="2" key="1">
    <citation type="submission" date="2025-08" db="UniProtKB">
        <authorList>
            <consortium name="RefSeq"/>
        </authorList>
    </citation>
    <scope>IDENTIFICATION</scope>
</reference>
<evidence type="ECO:0000313" key="1">
    <source>
        <dbReference type="Proteomes" id="UP000695022"/>
    </source>
</evidence>
<feature type="non-terminal residue" evidence="2">
    <location>
        <position position="1"/>
    </location>
</feature>
<name>A0ABM1F6V3_PRICU</name>
<organism evidence="1 2">
    <name type="scientific">Priapulus caudatus</name>
    <name type="common">Priapulid worm</name>
    <dbReference type="NCBI Taxonomy" id="37621"/>
    <lineage>
        <taxon>Eukaryota</taxon>
        <taxon>Metazoa</taxon>
        <taxon>Ecdysozoa</taxon>
        <taxon>Scalidophora</taxon>
        <taxon>Priapulida</taxon>
        <taxon>Priapulimorpha</taxon>
        <taxon>Priapulimorphida</taxon>
        <taxon>Priapulidae</taxon>
        <taxon>Priapulus</taxon>
    </lineage>
</organism>
<accession>A0ABM1F6V3</accession>
<sequence length="118" mass="13450">LLMKKQDKLLMRQFMQIRTTISQVKEQHVTAMRGSPSYSLLESPDAFSLPCSPMQTPTTPYERARAASWACLPGMTDFTRRSMTSVMMSPDKQRYYAALSQSWQLELNDPRSPTEVPG</sequence>